<dbReference type="EMBL" id="KV454012">
    <property type="protein sequence ID" value="ODV97244.1"/>
    <property type="molecule type" value="Genomic_DNA"/>
</dbReference>
<dbReference type="Gene3D" id="3.60.20.30">
    <property type="entry name" value="(Glycosyl)asparaginase"/>
    <property type="match status" value="1"/>
</dbReference>
<dbReference type="InterPro" id="IPR029055">
    <property type="entry name" value="Ntn_hydrolases_N"/>
</dbReference>
<evidence type="ECO:0000256" key="1">
    <source>
        <dbReference type="PIRSR" id="PIRSR600246-1"/>
    </source>
</evidence>
<reference evidence="4" key="1">
    <citation type="submission" date="2016-05" db="EMBL/GenBank/DDBJ databases">
        <title>Comparative genomics of biotechnologically important yeasts.</title>
        <authorList>
            <consortium name="DOE Joint Genome Institute"/>
            <person name="Riley R."/>
            <person name="Haridas S."/>
            <person name="Wolfe K.H."/>
            <person name="Lopes M.R."/>
            <person name="Hittinger C.T."/>
            <person name="Goker M."/>
            <person name="Salamov A."/>
            <person name="Wisecaver J."/>
            <person name="Long T.M."/>
            <person name="Aerts A.L."/>
            <person name="Barry K."/>
            <person name="Choi C."/>
            <person name="Clum A."/>
            <person name="Coughlan A.Y."/>
            <person name="Deshpande S."/>
            <person name="Douglass A.P."/>
            <person name="Hanson S.J."/>
            <person name="Klenk H.-P."/>
            <person name="Labutti K."/>
            <person name="Lapidus A."/>
            <person name="Lindquist E."/>
            <person name="Lipzen A."/>
            <person name="Meier-Kolthoff J.P."/>
            <person name="Ohm R.A."/>
            <person name="Otillar R.P."/>
            <person name="Pangilinan J."/>
            <person name="Peng Y."/>
            <person name="Rokas A."/>
            <person name="Rosa C.A."/>
            <person name="Scheuner C."/>
            <person name="Sibirny A.A."/>
            <person name="Slot J.C."/>
            <person name="Stielow J.B."/>
            <person name="Sun H."/>
            <person name="Kurtzman C.P."/>
            <person name="Blackwell M."/>
            <person name="Grigoriev I.V."/>
            <person name="Jeffries T.W."/>
        </authorList>
    </citation>
    <scope>NUCLEOTIDE SEQUENCE [LARGE SCALE GENOMIC DNA]</scope>
    <source>
        <strain evidence="4">NRRL Y-2460</strain>
    </source>
</reference>
<dbReference type="PANTHER" id="PTHR10188">
    <property type="entry name" value="L-ASPARAGINASE"/>
    <property type="match status" value="1"/>
</dbReference>
<proteinExistence type="predicted"/>
<dbReference type="GO" id="GO:0004298">
    <property type="term" value="F:threonine-type endopeptidase activity"/>
    <property type="evidence" value="ECO:0007669"/>
    <property type="project" value="TreeGrafter"/>
</dbReference>
<feature type="site" description="Cleavage; by autolysis" evidence="2">
    <location>
        <begin position="194"/>
        <end position="195"/>
    </location>
</feature>
<dbReference type="SUPFAM" id="SSF56235">
    <property type="entry name" value="N-terminal nucleophile aminohydrolases (Ntn hydrolases)"/>
    <property type="match status" value="1"/>
</dbReference>
<evidence type="ECO:0000313" key="3">
    <source>
        <dbReference type="EMBL" id="ODV97244.1"/>
    </source>
</evidence>
<dbReference type="AlphaFoldDB" id="A0A1E4TZT0"/>
<dbReference type="InterPro" id="IPR000246">
    <property type="entry name" value="Peptidase_T2"/>
</dbReference>
<protein>
    <submittedName>
        <fullName evidence="3">Uncharacterized protein</fullName>
    </submittedName>
</protein>
<name>A0A1E4TZT0_PACTA</name>
<dbReference type="GO" id="GO:0005737">
    <property type="term" value="C:cytoplasm"/>
    <property type="evidence" value="ECO:0007669"/>
    <property type="project" value="TreeGrafter"/>
</dbReference>
<gene>
    <name evidence="3" type="ORF">PACTADRAFT_1816</name>
</gene>
<dbReference type="OrthoDB" id="77601at2759"/>
<dbReference type="Pfam" id="PF01112">
    <property type="entry name" value="Asparaginase_2"/>
    <property type="match status" value="1"/>
</dbReference>
<dbReference type="PANTHER" id="PTHR10188:SF8">
    <property type="entry name" value="THREONINE ASPARTASE 1"/>
    <property type="match status" value="1"/>
</dbReference>
<sequence>MVHLGAGRHSVSNREIFKSLLEKSCNELNEIVESKDNDRCDDVKFKLSSYDHLLSTLQKSSKIVEDSPLTNTGYGSSLNIEGQVECDSNILLTVVSDKGDNKDDDDNEDSDGNYRNIQASLCSIRNKYPISRCLESLKHQYGPESKLGITKPVFVIDHNSGDSDLISAKSLKIYNTYKQDLQIDEQQEEELITDTVGVSISDSWGNMVSSSSSGGNFFKPKGRIGCAAIVGSSNYNLIQNGYSISIMCSGNGEDIISMDLARFLCYYIVEKIESSTLSVSQLCKEGIIKHSKKTILKANNLYIGCCGYIKINDRYVIFIVHSTESFIVGYKQLGAGFKAIQTENKNKFSLKNIEFFV</sequence>
<feature type="active site" description="Nucleophile" evidence="1">
    <location>
        <position position="195"/>
    </location>
</feature>
<evidence type="ECO:0000256" key="2">
    <source>
        <dbReference type="PIRSR" id="PIRSR600246-3"/>
    </source>
</evidence>
<evidence type="ECO:0000313" key="4">
    <source>
        <dbReference type="Proteomes" id="UP000094236"/>
    </source>
</evidence>
<accession>A0A1E4TZT0</accession>
<dbReference type="Proteomes" id="UP000094236">
    <property type="component" value="Unassembled WGS sequence"/>
</dbReference>
<organism evidence="3 4">
    <name type="scientific">Pachysolen tannophilus NRRL Y-2460</name>
    <dbReference type="NCBI Taxonomy" id="669874"/>
    <lineage>
        <taxon>Eukaryota</taxon>
        <taxon>Fungi</taxon>
        <taxon>Dikarya</taxon>
        <taxon>Ascomycota</taxon>
        <taxon>Saccharomycotina</taxon>
        <taxon>Pichiomycetes</taxon>
        <taxon>Pachysolenaceae</taxon>
        <taxon>Pachysolen</taxon>
    </lineage>
</organism>
<keyword evidence="4" id="KW-1185">Reference proteome</keyword>
<dbReference type="STRING" id="669874.A0A1E4TZT0"/>
<dbReference type="GO" id="GO:0051604">
    <property type="term" value="P:protein maturation"/>
    <property type="evidence" value="ECO:0007669"/>
    <property type="project" value="TreeGrafter"/>
</dbReference>